<dbReference type="Gene3D" id="1.10.357.90">
    <property type="match status" value="1"/>
</dbReference>
<dbReference type="Pfam" id="PF21399">
    <property type="entry name" value="TERT_C"/>
    <property type="match status" value="1"/>
</dbReference>
<evidence type="ECO:0000256" key="1">
    <source>
        <dbReference type="ARBA" id="ARBA00008001"/>
    </source>
</evidence>
<dbReference type="CDD" id="cd01648">
    <property type="entry name" value="TERT"/>
    <property type="match status" value="1"/>
</dbReference>
<dbReference type="SMART" id="SM00975">
    <property type="entry name" value="Telomerase_RBD"/>
    <property type="match status" value="1"/>
</dbReference>
<dbReference type="InterPro" id="IPR043502">
    <property type="entry name" value="DNA/RNA_pol_sf"/>
</dbReference>
<dbReference type="Gene3D" id="3.30.70.2630">
    <property type="match status" value="1"/>
</dbReference>
<evidence type="ECO:0000259" key="15">
    <source>
        <dbReference type="PROSITE" id="PS50878"/>
    </source>
</evidence>
<dbReference type="InterPro" id="IPR003545">
    <property type="entry name" value="Telomerase_RT"/>
</dbReference>
<dbReference type="EnsemblPlants" id="Kaladp0002s0061.1.v1.1">
    <property type="protein sequence ID" value="Kaladp0002s0061.1.v1.1"/>
    <property type="gene ID" value="Kaladp0002s0061.v1.1"/>
</dbReference>
<feature type="compositionally biased region" description="Polar residues" evidence="14">
    <location>
        <begin position="254"/>
        <end position="266"/>
    </location>
</feature>
<evidence type="ECO:0000256" key="5">
    <source>
        <dbReference type="ARBA" id="ARBA00022679"/>
    </source>
</evidence>
<dbReference type="Gene3D" id="1.10.132.70">
    <property type="match status" value="1"/>
</dbReference>
<evidence type="ECO:0000313" key="17">
    <source>
        <dbReference type="Proteomes" id="UP000594263"/>
    </source>
</evidence>
<protein>
    <recommendedName>
        <fullName evidence="3 13">Telomerase reverse transcriptase</fullName>
        <ecNumber evidence="2 13">2.7.7.49</ecNumber>
    </recommendedName>
    <alternativeName>
        <fullName evidence="13">Telomerase catalytic subunit</fullName>
    </alternativeName>
</protein>
<dbReference type="GO" id="GO:0007004">
    <property type="term" value="P:telomere maintenance via telomerase"/>
    <property type="evidence" value="ECO:0007669"/>
    <property type="project" value="EnsemblPlants"/>
</dbReference>
<dbReference type="GO" id="GO:0042162">
    <property type="term" value="F:telomeric DNA binding"/>
    <property type="evidence" value="ECO:0007669"/>
    <property type="project" value="TreeGrafter"/>
</dbReference>
<keyword evidence="5 13" id="KW-0808">Transferase</keyword>
<keyword evidence="11 13" id="KW-0539">Nucleus</keyword>
<name>A0A7N0R959_KALFE</name>
<dbReference type="GO" id="GO:0046872">
    <property type="term" value="F:metal ion binding"/>
    <property type="evidence" value="ECO:0007669"/>
    <property type="project" value="UniProtKB-KW"/>
</dbReference>
<dbReference type="InterPro" id="IPR021891">
    <property type="entry name" value="Telomerase_RBD"/>
</dbReference>
<evidence type="ECO:0000256" key="3">
    <source>
        <dbReference type="ARBA" id="ARBA00016182"/>
    </source>
</evidence>
<organism evidence="16 17">
    <name type="scientific">Kalanchoe fedtschenkoi</name>
    <name type="common">Lavender scallops</name>
    <name type="synonym">South American air plant</name>
    <dbReference type="NCBI Taxonomy" id="63787"/>
    <lineage>
        <taxon>Eukaryota</taxon>
        <taxon>Viridiplantae</taxon>
        <taxon>Streptophyta</taxon>
        <taxon>Embryophyta</taxon>
        <taxon>Tracheophyta</taxon>
        <taxon>Spermatophyta</taxon>
        <taxon>Magnoliopsida</taxon>
        <taxon>eudicotyledons</taxon>
        <taxon>Gunneridae</taxon>
        <taxon>Pentapetalae</taxon>
        <taxon>Saxifragales</taxon>
        <taxon>Crassulaceae</taxon>
        <taxon>Kalanchoe</taxon>
    </lineage>
</organism>
<dbReference type="AlphaFoldDB" id="A0A7N0R959"/>
<dbReference type="PROSITE" id="PS50878">
    <property type="entry name" value="RT_POL"/>
    <property type="match status" value="1"/>
</dbReference>
<dbReference type="Pfam" id="PF12009">
    <property type="entry name" value="Telomerase_RBD"/>
    <property type="match status" value="1"/>
</dbReference>
<feature type="domain" description="Reverse transcriptase" evidence="15">
    <location>
        <begin position="636"/>
        <end position="1000"/>
    </location>
</feature>
<evidence type="ECO:0000256" key="13">
    <source>
        <dbReference type="RuleBase" id="RU365061"/>
    </source>
</evidence>
<evidence type="ECO:0000256" key="8">
    <source>
        <dbReference type="ARBA" id="ARBA00022842"/>
    </source>
</evidence>
<dbReference type="GO" id="GO:0003720">
    <property type="term" value="F:telomerase activity"/>
    <property type="evidence" value="ECO:0007669"/>
    <property type="project" value="EnsemblPlants"/>
</dbReference>
<evidence type="ECO:0000256" key="11">
    <source>
        <dbReference type="ARBA" id="ARBA00023242"/>
    </source>
</evidence>
<dbReference type="GO" id="GO:0010449">
    <property type="term" value="P:root meristem growth"/>
    <property type="evidence" value="ECO:0007669"/>
    <property type="project" value="EnsemblPlants"/>
</dbReference>
<evidence type="ECO:0000256" key="6">
    <source>
        <dbReference type="ARBA" id="ARBA00022695"/>
    </source>
</evidence>
<dbReference type="GO" id="GO:0070034">
    <property type="term" value="F:telomerase RNA binding"/>
    <property type="evidence" value="ECO:0007669"/>
    <property type="project" value="TreeGrafter"/>
</dbReference>
<dbReference type="PANTHER" id="PTHR12066">
    <property type="entry name" value="TELOMERASE REVERSE TRANSCRIPTASE"/>
    <property type="match status" value="1"/>
</dbReference>
<dbReference type="PRINTS" id="PR01365">
    <property type="entry name" value="TELOMERASERT"/>
</dbReference>
<feature type="compositionally biased region" description="Basic residues" evidence="14">
    <location>
        <begin position="271"/>
        <end position="285"/>
    </location>
</feature>
<evidence type="ECO:0000256" key="4">
    <source>
        <dbReference type="ARBA" id="ARBA00022454"/>
    </source>
</evidence>
<reference evidence="16" key="1">
    <citation type="submission" date="2021-01" db="UniProtKB">
        <authorList>
            <consortium name="EnsemblPlants"/>
        </authorList>
    </citation>
    <scope>IDENTIFICATION</scope>
</reference>
<keyword evidence="8 13" id="KW-0460">Magnesium</keyword>
<dbReference type="InterPro" id="IPR000477">
    <property type="entry name" value="RT_dom"/>
</dbReference>
<dbReference type="GO" id="GO:0010073">
    <property type="term" value="P:meristem maintenance"/>
    <property type="evidence" value="ECO:0007669"/>
    <property type="project" value="EnsemblPlants"/>
</dbReference>
<dbReference type="Gramene" id="Kaladp0002s0061.1.v1.1">
    <property type="protein sequence ID" value="Kaladp0002s0061.1.v1.1"/>
    <property type="gene ID" value="Kaladp0002s0061.v1.1"/>
</dbReference>
<dbReference type="EC" id="2.7.7.49" evidence="2 13"/>
<comment type="function">
    <text evidence="13">Telomerase is a ribonucleoprotein enzyme essential for the replication of chromosome termini in most eukaryotes. It elongates telomeres. It is a reverse transcriptase that adds simple sequence repeats to chromosome ends by copying a template sequence within the RNA component of the enzyme.</text>
</comment>
<keyword evidence="7 13" id="KW-0479">Metal-binding</keyword>
<dbReference type="GO" id="GO:0000333">
    <property type="term" value="C:telomerase catalytic core complex"/>
    <property type="evidence" value="ECO:0007669"/>
    <property type="project" value="TreeGrafter"/>
</dbReference>
<evidence type="ECO:0000256" key="10">
    <source>
        <dbReference type="ARBA" id="ARBA00022918"/>
    </source>
</evidence>
<keyword evidence="9 13" id="KW-0779">Telomere</keyword>
<keyword evidence="4 13" id="KW-0158">Chromosome</keyword>
<sequence length="1194" mass="137679">MAESERMKKPRPRVPHVLWRLFGRRARTLLDTIISLIPSPNPPCHCKPHSSSSCLACCQCRSSFLVRPDDPKPYRTLMAHCYVVVPDAAPPQQPWSPTRRWPQLQIVSRTIELMLSERSNNVLCNGFDKESSTSPAVELLTSSAWVLLLDRVGDVSMHYLLRHTMIFLPDFLNGHIQISGESITRLNLKTRRGTRRLPYQDSTLLHHGSGSRKKGKQNDNAVSSLERKIHRRASSCEEQLPTIKEGCTLSEVSTDECSQHNANGGTVDSRKRTRPFRWQRVKKRKQSDLEEVNDHNLDGRSKPPRVAPCSSKQSSQDQRAGAPSQCCCSFLFQAPTAISDKALIDREHMFYRVDHSQSLFPKNHILNKLKLRVADANQLIKEIFGAPLGPGKCEQRHGSRTCSADSACLHRSLIKKLKVLIRRAKRCEHMKLLNKHCPVQNLETIITNGADSATEMTGSSEVDKSPAPHELYCSKHQVVSFIWAVCRSIIPLELLGSSSNWRVWKRNIFRFIGLRRYEKFCLSQCMQKLKLTAFCFFSYEPGSSYLGDHLLISSEGKTVKQLNDSKDKMRTRLVKCWVYWLFTNLIVPIVQSNFYVTETEQGQRDIFYYRKLVWCELAERTISDLKGQTLLHLNVDSVRDIIRMRNFGFSKLRLLPKRNGMRAVANLRACSRMPEQGWYWNNQLFGKQKPRRGCRRHQYFKSVNHVLRDLHIILKDVWWCGPEKLGSSVFSYNDIYKKLCPFVISLKVSGIMQSAYVVVADVAKAFDSIDQDKLLSVMKKVIDQDCYHLKKTHEIVCTEKSMWNHESILLKKHTILSCNSVPRPSIRYRLLHRVLVNQESDYHLRNEDLFRLLAEHVMNNILLLDGEFYLQTNGISQGSILSSLLCSFYFADLEKNVIFPYLEKTCNDDSPLLENNCDEMSLPCAQNILMRYIDDILFITTSRKQATNFLKRLQRGFQTYNCHLNSEKSGTNFECEGVSNSRSLASADGQLFLRWSGLLLNCQTLEIQADYGRYLDNHLSSSLTISWQNKLNQNLGKKLCRFLQPKCHPILFDQNINSEQVVRLNVYQIFLLAAMKFHCYVKGLSRICRLQPASFSIPVVNSTRYLHTHLMKLMSRISSRSNIYPVFKLARGEVEWLGLSAYIRVLKRKHWCHKKLLAILRCKLQAHRISKNVPPRLKYAVDDSHSSVLWKIKY</sequence>
<comment type="catalytic activity">
    <reaction evidence="12 13">
        <text>DNA(n) + a 2'-deoxyribonucleoside 5'-triphosphate = DNA(n+1) + diphosphate</text>
        <dbReference type="Rhea" id="RHEA:22508"/>
        <dbReference type="Rhea" id="RHEA-COMP:17339"/>
        <dbReference type="Rhea" id="RHEA-COMP:17340"/>
        <dbReference type="ChEBI" id="CHEBI:33019"/>
        <dbReference type="ChEBI" id="CHEBI:61560"/>
        <dbReference type="ChEBI" id="CHEBI:173112"/>
        <dbReference type="EC" id="2.7.7.49"/>
    </reaction>
</comment>
<keyword evidence="17" id="KW-1185">Reference proteome</keyword>
<feature type="region of interest" description="Disordered" evidence="14">
    <location>
        <begin position="197"/>
        <end position="225"/>
    </location>
</feature>
<comment type="subcellular location">
    <subcellularLocation>
        <location evidence="13">Nucleus</location>
    </subcellularLocation>
    <subcellularLocation>
        <location evidence="13">Chromosome</location>
        <location evidence="13">Telomere</location>
    </subcellularLocation>
</comment>
<evidence type="ECO:0000256" key="2">
    <source>
        <dbReference type="ARBA" id="ARBA00012493"/>
    </source>
</evidence>
<dbReference type="GO" id="GO:0019827">
    <property type="term" value="P:stem cell population maintenance"/>
    <property type="evidence" value="ECO:0007669"/>
    <property type="project" value="EnsemblPlants"/>
</dbReference>
<proteinExistence type="inferred from homology"/>
<dbReference type="GO" id="GO:0000781">
    <property type="term" value="C:chromosome, telomeric region"/>
    <property type="evidence" value="ECO:0007669"/>
    <property type="project" value="UniProtKB-SubCell"/>
</dbReference>
<feature type="region of interest" description="Disordered" evidence="14">
    <location>
        <begin position="254"/>
        <end position="317"/>
    </location>
</feature>
<accession>A0A7N0R959</accession>
<keyword evidence="6 13" id="KW-0548">Nucleotidyltransferase</keyword>
<evidence type="ECO:0000313" key="16">
    <source>
        <dbReference type="EnsemblPlants" id="Kaladp0002s0061.1.v1.1"/>
    </source>
</evidence>
<dbReference type="SUPFAM" id="SSF56672">
    <property type="entry name" value="DNA/RNA polymerases"/>
    <property type="match status" value="1"/>
</dbReference>
<evidence type="ECO:0000256" key="7">
    <source>
        <dbReference type="ARBA" id="ARBA00022723"/>
    </source>
</evidence>
<dbReference type="Proteomes" id="UP000594263">
    <property type="component" value="Unplaced"/>
</dbReference>
<dbReference type="PANTHER" id="PTHR12066:SF0">
    <property type="entry name" value="TELOMERASE REVERSE TRANSCRIPTASE"/>
    <property type="match status" value="1"/>
</dbReference>
<evidence type="ECO:0000256" key="14">
    <source>
        <dbReference type="SAM" id="MobiDB-lite"/>
    </source>
</evidence>
<keyword evidence="10 13" id="KW-0695">RNA-directed DNA polymerase</keyword>
<evidence type="ECO:0000256" key="9">
    <source>
        <dbReference type="ARBA" id="ARBA00022895"/>
    </source>
</evidence>
<dbReference type="InterPro" id="IPR049139">
    <property type="entry name" value="TERT_C"/>
</dbReference>
<dbReference type="Pfam" id="PF00078">
    <property type="entry name" value="RVT_1"/>
    <property type="match status" value="1"/>
</dbReference>
<comment type="similarity">
    <text evidence="1 13">Belongs to the reverse transcriptase family. Telomerase subfamily.</text>
</comment>
<evidence type="ECO:0000256" key="12">
    <source>
        <dbReference type="ARBA" id="ARBA00048173"/>
    </source>
</evidence>
<dbReference type="OMA" id="SYKAVQW"/>
<dbReference type="GO" id="GO:0050000">
    <property type="term" value="P:chromosome localization"/>
    <property type="evidence" value="ECO:0007669"/>
    <property type="project" value="EnsemblPlants"/>
</dbReference>
<feature type="compositionally biased region" description="Basic and acidic residues" evidence="14">
    <location>
        <begin position="286"/>
        <end position="301"/>
    </location>
</feature>